<comment type="caution">
    <text evidence="2">The sequence shown here is derived from an EMBL/GenBank/DDBJ whole genome shotgun (WGS) entry which is preliminary data.</text>
</comment>
<proteinExistence type="predicted"/>
<gene>
    <name evidence="2" type="ORF">QRT05_13925</name>
</gene>
<protein>
    <submittedName>
        <fullName evidence="2">PilZ domain-containing protein</fullName>
    </submittedName>
</protein>
<dbReference type="Gene3D" id="2.40.10.220">
    <property type="entry name" value="predicted glycosyltransferase like domains"/>
    <property type="match status" value="1"/>
</dbReference>
<feature type="domain" description="PilZ" evidence="1">
    <location>
        <begin position="84"/>
        <end position="188"/>
    </location>
</feature>
<evidence type="ECO:0000313" key="2">
    <source>
        <dbReference type="EMBL" id="MDM7832435.1"/>
    </source>
</evidence>
<accession>A0ABT7S9Z8</accession>
<evidence type="ECO:0000313" key="3">
    <source>
        <dbReference type="Proteomes" id="UP001321453"/>
    </source>
</evidence>
<dbReference type="RefSeq" id="WP_289447933.1">
    <property type="nucleotide sequence ID" value="NZ_JAUCGR010000004.1"/>
</dbReference>
<reference evidence="2 3" key="1">
    <citation type="submission" date="2023-06" db="EMBL/GenBank/DDBJ databases">
        <title>Cellulomonas sp. MW9 Whole genome sequence.</title>
        <authorList>
            <person name="Park S."/>
        </authorList>
    </citation>
    <scope>NUCLEOTIDE SEQUENCE [LARGE SCALE GENOMIC DNA]</scope>
    <source>
        <strain evidence="2 3">MW9</strain>
    </source>
</reference>
<dbReference type="EMBL" id="JAUCGR010000004">
    <property type="protein sequence ID" value="MDM7832435.1"/>
    <property type="molecule type" value="Genomic_DNA"/>
</dbReference>
<name>A0ABT7S9Z8_9CELL</name>
<keyword evidence="3" id="KW-1185">Reference proteome</keyword>
<dbReference type="InterPro" id="IPR009875">
    <property type="entry name" value="PilZ_domain"/>
</dbReference>
<evidence type="ECO:0000259" key="1">
    <source>
        <dbReference type="Pfam" id="PF07238"/>
    </source>
</evidence>
<dbReference type="Pfam" id="PF07238">
    <property type="entry name" value="PilZ"/>
    <property type="match status" value="1"/>
</dbReference>
<dbReference type="SUPFAM" id="SSF141371">
    <property type="entry name" value="PilZ domain-like"/>
    <property type="match status" value="1"/>
</dbReference>
<dbReference type="Proteomes" id="UP001321453">
    <property type="component" value="Unassembled WGS sequence"/>
</dbReference>
<organism evidence="2 3">
    <name type="scientific">Cellulomonas edaphi</name>
    <dbReference type="NCBI Taxonomy" id="3053468"/>
    <lineage>
        <taxon>Bacteria</taxon>
        <taxon>Bacillati</taxon>
        <taxon>Actinomycetota</taxon>
        <taxon>Actinomycetes</taxon>
        <taxon>Micrococcales</taxon>
        <taxon>Cellulomonadaceae</taxon>
        <taxon>Cellulomonas</taxon>
    </lineage>
</organism>
<sequence>MHDLARCAITDGDSTLEGYVVAFAAGTMNIRSDHWATGPIAVGDDVEVTVLDEVRGLVTYVGCFARVSALSLQITDVVPRSVVQRRQAARVRVAEKFQGLVASPDETMRAVPFVTVDISAHGARISTSARLEKGDLVAFDFWTGYRTIPLEAEVLWAQETGTGTWHYGCRFVSLEERDSDAMFRYVAQTQGAQRRARLQH</sequence>